<keyword evidence="1" id="KW-1133">Transmembrane helix</keyword>
<reference evidence="2 3" key="1">
    <citation type="submission" date="2018-06" db="EMBL/GenBank/DDBJ databases">
        <title>Extensive metabolic versatility and redundancy in microbially diverse, dynamic hydrothermal sediments.</title>
        <authorList>
            <person name="Dombrowski N."/>
            <person name="Teske A."/>
            <person name="Baker B.J."/>
        </authorList>
    </citation>
    <scope>NUCLEOTIDE SEQUENCE [LARGE SCALE GENOMIC DNA]</scope>
    <source>
        <strain evidence="2">B35_G9</strain>
    </source>
</reference>
<name>A0A660SBC0_UNCT6</name>
<proteinExistence type="predicted"/>
<feature type="transmembrane region" description="Helical" evidence="1">
    <location>
        <begin position="12"/>
        <end position="33"/>
    </location>
</feature>
<protein>
    <submittedName>
        <fullName evidence="2">Uncharacterized protein</fullName>
    </submittedName>
</protein>
<keyword evidence="1" id="KW-0472">Membrane</keyword>
<feature type="transmembrane region" description="Helical" evidence="1">
    <location>
        <begin position="39"/>
        <end position="56"/>
    </location>
</feature>
<evidence type="ECO:0000313" key="2">
    <source>
        <dbReference type="EMBL" id="RKX66848.1"/>
    </source>
</evidence>
<evidence type="ECO:0000313" key="3">
    <source>
        <dbReference type="Proteomes" id="UP000282321"/>
    </source>
</evidence>
<dbReference type="EMBL" id="QNBC01000031">
    <property type="protein sequence ID" value="RKX66848.1"/>
    <property type="molecule type" value="Genomic_DNA"/>
</dbReference>
<evidence type="ECO:0000256" key="1">
    <source>
        <dbReference type="SAM" id="Phobius"/>
    </source>
</evidence>
<feature type="transmembrane region" description="Helical" evidence="1">
    <location>
        <begin position="114"/>
        <end position="133"/>
    </location>
</feature>
<keyword evidence="1" id="KW-0812">Transmembrane</keyword>
<feature type="transmembrane region" description="Helical" evidence="1">
    <location>
        <begin position="139"/>
        <end position="157"/>
    </location>
</feature>
<comment type="caution">
    <text evidence="2">The sequence shown here is derived from an EMBL/GenBank/DDBJ whole genome shotgun (WGS) entry which is preliminary data.</text>
</comment>
<sequence>MLLPPLKFILSLLEFVLIIGFSFSFYQILKLYLHLNSEILFFLSGILFYIILRLSVERFSDHSFRFLDNFEHELTHIFFSLICFKSVNKLTVTRQSGGSVEVTGDNLIIRLSPYFFPLLAFIVLIPYPFLQIGYKKYDLLLVGIGVGIHLISTIKDIHIEQPDLVKSGFVFSMIFVTLMNLIFLGILFTIPVGTNHIWDFLITGFTSPFSIF</sequence>
<gene>
    <name evidence="2" type="ORF">DRP44_03260</name>
</gene>
<feature type="transmembrane region" description="Helical" evidence="1">
    <location>
        <begin position="169"/>
        <end position="190"/>
    </location>
</feature>
<accession>A0A660SBC0</accession>
<organism evidence="2 3">
    <name type="scientific">candidate division TA06 bacterium</name>
    <dbReference type="NCBI Taxonomy" id="2250710"/>
    <lineage>
        <taxon>Bacteria</taxon>
        <taxon>Bacteria division TA06</taxon>
    </lineage>
</organism>
<dbReference type="AlphaFoldDB" id="A0A660SBC0"/>
<dbReference type="Proteomes" id="UP000282321">
    <property type="component" value="Unassembled WGS sequence"/>
</dbReference>